<name>A0ACB7VMA1_DIOAL</name>
<evidence type="ECO:0000313" key="2">
    <source>
        <dbReference type="Proteomes" id="UP000827976"/>
    </source>
</evidence>
<accession>A0ACB7VMA1</accession>
<evidence type="ECO:0000313" key="1">
    <source>
        <dbReference type="EMBL" id="KAH7675244.1"/>
    </source>
</evidence>
<gene>
    <name evidence="1" type="ORF">IHE45_08G123800</name>
</gene>
<dbReference type="EC" id="2.7.11.1" evidence="1"/>
<reference evidence="2" key="1">
    <citation type="journal article" date="2022" name="Nat. Commun.">
        <title>Chromosome evolution and the genetic basis of agronomically important traits in greater yam.</title>
        <authorList>
            <person name="Bredeson J.V."/>
            <person name="Lyons J.B."/>
            <person name="Oniyinde I.O."/>
            <person name="Okereke N.R."/>
            <person name="Kolade O."/>
            <person name="Nnabue I."/>
            <person name="Nwadili C.O."/>
            <person name="Hribova E."/>
            <person name="Parker M."/>
            <person name="Nwogha J."/>
            <person name="Shu S."/>
            <person name="Carlson J."/>
            <person name="Kariba R."/>
            <person name="Muthemba S."/>
            <person name="Knop K."/>
            <person name="Barton G.J."/>
            <person name="Sherwood A.V."/>
            <person name="Lopez-Montes A."/>
            <person name="Asiedu R."/>
            <person name="Jamnadass R."/>
            <person name="Muchugi A."/>
            <person name="Goodstein D."/>
            <person name="Egesi C.N."/>
            <person name="Featherston J."/>
            <person name="Asfaw A."/>
            <person name="Simpson G.G."/>
            <person name="Dolezel J."/>
            <person name="Hendre P.S."/>
            <person name="Van Deynze A."/>
            <person name="Kumar P.L."/>
            <person name="Obidiegwu J.E."/>
            <person name="Bhattacharjee R."/>
            <person name="Rokhsar D.S."/>
        </authorList>
    </citation>
    <scope>NUCLEOTIDE SEQUENCE [LARGE SCALE GENOMIC DNA]</scope>
    <source>
        <strain evidence="2">cv. TDa95/00328</strain>
    </source>
</reference>
<comment type="caution">
    <text evidence="1">The sequence shown here is derived from an EMBL/GenBank/DDBJ whole genome shotgun (WGS) entry which is preliminary data.</text>
</comment>
<keyword evidence="1" id="KW-0418">Kinase</keyword>
<protein>
    <submittedName>
        <fullName evidence="1">Non-specific serine/threonine protein kinase protein</fullName>
        <ecNumber evidence="1">2.7.11.1</ecNumber>
    </submittedName>
</protein>
<proteinExistence type="predicted"/>
<organism evidence="1 2">
    <name type="scientific">Dioscorea alata</name>
    <name type="common">Purple yam</name>
    <dbReference type="NCBI Taxonomy" id="55571"/>
    <lineage>
        <taxon>Eukaryota</taxon>
        <taxon>Viridiplantae</taxon>
        <taxon>Streptophyta</taxon>
        <taxon>Embryophyta</taxon>
        <taxon>Tracheophyta</taxon>
        <taxon>Spermatophyta</taxon>
        <taxon>Magnoliopsida</taxon>
        <taxon>Liliopsida</taxon>
        <taxon>Dioscoreales</taxon>
        <taxon>Dioscoreaceae</taxon>
        <taxon>Dioscorea</taxon>
    </lineage>
</organism>
<dbReference type="Proteomes" id="UP000827976">
    <property type="component" value="Chromosome 8"/>
</dbReference>
<keyword evidence="1" id="KW-0808">Transferase</keyword>
<sequence>MGSGGLFDEIWRTSIFGGERYDFPVWGYLVIVATIAVKMISGSCSSRLIVLVIIFILIPNSSQLQSSQAWTLLRIRRLLNYPSVLSNWNSYTNICDLEQNPSVTVVCYEESITQLHIIGNESSSPLPASFSIKSLFTTIARLPNLKVLSLRSLGLWGHLPGKISHLSALEIVNMSSNFLYGVIPQQISSLENLQTLVLDHNMFSGQVPDWLSSLPLLTFLSLENNNLTGRLPDSLSKLKTLRMLVLSSNRLSGNVPDLRPLTNLQELHLEDNRLGPQFPRLGNRLVSLTLQKNRFTGSLPSEVASYFLLQRLDISSNRFVGPFLPSLLILPCIQHLNISGNRFTGMLYENMSCSEGLESADLSANLLTGNIPGCLISNHDNKVVLYSDNCLVTKIQSQHPYAYCQNQALAVGILPHEQKKTSASNPIYLTGLIGGIILSVIVVCLVIFFTIRRVNAKRATERSPRRLIEHASYGYSSKLLADARYISVTKKLGALGVPAYRSFSLEELEAATNNFATSAFMGEGSHGHELYKGSLKDGSLAVIRCLKLHRGHNSQNYNRHIEIISKLRHRHLVCALGHCFDYYTDDSSISRVFLIFEYVPNGTLRSSISEGVAGQKLNWPQRIAAAIGVARGIQFLHAGIIPGLFANNLKTTNILLDQNLVTKISSYNLPVFFENVKNEVAPGSSLDGSNDERTKHLDKVDIYDFGIILLEIISGRVITSQHEIETVKDELQASITTEDDGAPRRSIVDPVFPRATCDESLKTVIDICIRCLSMDPMERPSIEDVLWNLQFASQVHDGWKQSSTSSDEPPLNEPHL</sequence>
<keyword evidence="2" id="KW-1185">Reference proteome</keyword>
<dbReference type="EMBL" id="CM037018">
    <property type="protein sequence ID" value="KAH7675244.1"/>
    <property type="molecule type" value="Genomic_DNA"/>
</dbReference>
<keyword evidence="1" id="KW-0723">Serine/threonine-protein kinase</keyword>